<dbReference type="PANTHER" id="PTHR11129">
    <property type="entry name" value="PROTEIN FARNESYLTRANSFERASE ALPHA SUBUNIT/RAB GERANYLGERANYL TRANSFERASE ALPHA SUBUNIT"/>
    <property type="match status" value="1"/>
</dbReference>
<evidence type="ECO:0000256" key="4">
    <source>
        <dbReference type="ARBA" id="ARBA00012702"/>
    </source>
</evidence>
<evidence type="ECO:0000256" key="11">
    <source>
        <dbReference type="ARBA" id="ARBA00042436"/>
    </source>
</evidence>
<dbReference type="SUPFAM" id="SSF48439">
    <property type="entry name" value="Protein prenylyltransferase"/>
    <property type="match status" value="1"/>
</dbReference>
<evidence type="ECO:0000256" key="5">
    <source>
        <dbReference type="ARBA" id="ARBA00022602"/>
    </source>
</evidence>
<evidence type="ECO:0000256" key="9">
    <source>
        <dbReference type="ARBA" id="ARBA00040965"/>
    </source>
</evidence>
<keyword evidence="5" id="KW-0637">Prenyltransferase</keyword>
<keyword evidence="7" id="KW-0677">Repeat</keyword>
<keyword evidence="6" id="KW-0808">Transferase</keyword>
<dbReference type="InterPro" id="IPR002088">
    <property type="entry name" value="Prenyl_trans_a"/>
</dbReference>
<proteinExistence type="inferred from homology"/>
<protein>
    <recommendedName>
        <fullName evidence="9">Protein farnesyltransferase/geranylgeranyltransferase type-1 subunit alpha</fullName>
        <ecNumber evidence="4">2.5.1.58</ecNumber>
        <ecNumber evidence="3">2.5.1.59</ecNumber>
    </recommendedName>
    <alternativeName>
        <fullName evidence="12">CAAX farnesyltransferase subunit alpha</fullName>
    </alternativeName>
    <alternativeName>
        <fullName evidence="11">FTase-alpha</fullName>
    </alternativeName>
    <alternativeName>
        <fullName evidence="10">Ras proteins prenyltransferase subunit alpha</fullName>
    </alternativeName>
    <alternativeName>
        <fullName evidence="13">Type I protein geranyl-geranyltransferase subunit alpha</fullName>
    </alternativeName>
</protein>
<evidence type="ECO:0000256" key="10">
    <source>
        <dbReference type="ARBA" id="ARBA00041392"/>
    </source>
</evidence>
<evidence type="ECO:0000256" key="13">
    <source>
        <dbReference type="ARBA" id="ARBA00043219"/>
    </source>
</evidence>
<dbReference type="PROSITE" id="PS51147">
    <property type="entry name" value="PFTA"/>
    <property type="match status" value="5"/>
</dbReference>
<dbReference type="EC" id="2.5.1.59" evidence="3"/>
<reference evidence="14" key="1">
    <citation type="submission" date="2016-11" db="UniProtKB">
        <authorList>
            <consortium name="WormBaseParasite"/>
        </authorList>
    </citation>
    <scope>IDENTIFICATION</scope>
    <source>
        <strain evidence="14">pt0022</strain>
    </source>
</reference>
<comment type="cofactor">
    <cofactor evidence="1">
        <name>Mg(2+)</name>
        <dbReference type="ChEBI" id="CHEBI:18420"/>
    </cofactor>
</comment>
<dbReference type="AlphaFoldDB" id="A0A1I8F0R7"/>
<organism evidence="14">
    <name type="scientific">Wuchereria bancrofti</name>
    <dbReference type="NCBI Taxonomy" id="6293"/>
    <lineage>
        <taxon>Eukaryota</taxon>
        <taxon>Metazoa</taxon>
        <taxon>Ecdysozoa</taxon>
        <taxon>Nematoda</taxon>
        <taxon>Chromadorea</taxon>
        <taxon>Rhabditida</taxon>
        <taxon>Spirurina</taxon>
        <taxon>Spiruromorpha</taxon>
        <taxon>Filarioidea</taxon>
        <taxon>Onchocercidae</taxon>
        <taxon>Wuchereria</taxon>
    </lineage>
</organism>
<dbReference type="PANTHER" id="PTHR11129:SF1">
    <property type="entry name" value="PROTEIN FARNESYLTRANSFERASE_GERANYLGERANYLTRANSFERASE TYPE-1 SUBUNIT ALPHA"/>
    <property type="match status" value="1"/>
</dbReference>
<dbReference type="GO" id="GO:0004660">
    <property type="term" value="F:protein farnesyltransferase activity"/>
    <property type="evidence" value="ECO:0007669"/>
    <property type="project" value="UniProtKB-EC"/>
</dbReference>
<name>A0A1I8F0R7_WUCBA</name>
<evidence type="ECO:0000256" key="3">
    <source>
        <dbReference type="ARBA" id="ARBA00012700"/>
    </source>
</evidence>
<evidence type="ECO:0000256" key="8">
    <source>
        <dbReference type="ARBA" id="ARBA00022842"/>
    </source>
</evidence>
<dbReference type="STRING" id="6293.A0A1I8F0R7"/>
<dbReference type="EC" id="2.5.1.58" evidence="4"/>
<evidence type="ECO:0000313" key="14">
    <source>
        <dbReference type="WBParaSite" id="maker-PairedContig_853-snap-gene-0.12-mRNA-1"/>
    </source>
</evidence>
<evidence type="ECO:0000256" key="6">
    <source>
        <dbReference type="ARBA" id="ARBA00022679"/>
    </source>
</evidence>
<dbReference type="Pfam" id="PF01239">
    <property type="entry name" value="PPTA"/>
    <property type="match status" value="5"/>
</dbReference>
<evidence type="ECO:0000256" key="1">
    <source>
        <dbReference type="ARBA" id="ARBA00001946"/>
    </source>
</evidence>
<evidence type="ECO:0000256" key="12">
    <source>
        <dbReference type="ARBA" id="ARBA00043086"/>
    </source>
</evidence>
<comment type="similarity">
    <text evidence="2">Belongs to the protein prenyltransferase subunit alpha family.</text>
</comment>
<dbReference type="WBParaSite" id="maker-PairedContig_853-snap-gene-0.12-mRNA-1">
    <property type="protein sequence ID" value="maker-PairedContig_853-snap-gene-0.12-mRNA-1"/>
    <property type="gene ID" value="maker-PairedContig_853-snap-gene-0.12"/>
</dbReference>
<dbReference type="GO" id="GO:0004662">
    <property type="term" value="F:CAAX-protein geranylgeranyltransferase activity"/>
    <property type="evidence" value="ECO:0007669"/>
    <property type="project" value="UniProtKB-EC"/>
</dbReference>
<dbReference type="Gene3D" id="1.25.40.120">
    <property type="entry name" value="Protein prenylyltransferase"/>
    <property type="match status" value="1"/>
</dbReference>
<accession>A0A1I8F0R7</accession>
<sequence>VKNGPEFQRYRDDPEWDDVHPIPLTDDEQAAVRIETSDAFNDAFMYLRAVVLSNEMSERAFKLTIKCIDLNPANYTLWQYRRSLLKALNKDLNEEFNFIAEVIEENPKNYQVWHHRRTLVEWTNDASRELDFTARMIEDEAKNYHSWQHRQWVVEKFKLFSQQELDYSAGLLIEDMRNNSAWNYRYFILQGLDTLKKKIHFIGFYISNGSLQLNVVLIFCLVFKDPTVLNREILMTQSMIRKIPSNESAWNFLSGILLDKGISSRADVMQFCLELSEQKRVPLCLSFMVDILIERIEKKVEVKESAAQAMQVLQQLKELDPIRKNYWIYNEKLVNNLIEAN</sequence>
<dbReference type="GO" id="GO:0005953">
    <property type="term" value="C:CAAX-protein geranylgeranyltransferase complex"/>
    <property type="evidence" value="ECO:0007669"/>
    <property type="project" value="TreeGrafter"/>
</dbReference>
<dbReference type="GO" id="GO:0005965">
    <property type="term" value="C:protein farnesyltransferase complex"/>
    <property type="evidence" value="ECO:0007669"/>
    <property type="project" value="TreeGrafter"/>
</dbReference>
<keyword evidence="8" id="KW-0460">Magnesium</keyword>
<evidence type="ECO:0000256" key="7">
    <source>
        <dbReference type="ARBA" id="ARBA00022737"/>
    </source>
</evidence>
<evidence type="ECO:0000256" key="2">
    <source>
        <dbReference type="ARBA" id="ARBA00006734"/>
    </source>
</evidence>